<accession>A0A150WUI4</accession>
<sequence>MLVVSLTGEITSQVVPALEACRQELLGKKDFSRVVIYFQDVDAISLDAVPVLAQMQREIRAKPADLRLASLRVSLREKLIRMGVVRGLEVADDLKAALLSF</sequence>
<dbReference type="InterPro" id="IPR002645">
    <property type="entry name" value="STAS_dom"/>
</dbReference>
<dbReference type="InterPro" id="IPR036513">
    <property type="entry name" value="STAS_dom_sf"/>
</dbReference>
<gene>
    <name evidence="2" type="ORF">AZI85_14945</name>
</gene>
<protein>
    <recommendedName>
        <fullName evidence="1">STAS domain-containing protein</fullName>
    </recommendedName>
</protein>
<dbReference type="EMBL" id="LUKF01000003">
    <property type="protein sequence ID" value="KYG70167.1"/>
    <property type="molecule type" value="Genomic_DNA"/>
</dbReference>
<comment type="caution">
    <text evidence="2">The sequence shown here is derived from an EMBL/GenBank/DDBJ whole genome shotgun (WGS) entry which is preliminary data.</text>
</comment>
<dbReference type="Pfam" id="PF01740">
    <property type="entry name" value="STAS"/>
    <property type="match status" value="1"/>
</dbReference>
<evidence type="ECO:0000259" key="1">
    <source>
        <dbReference type="PROSITE" id="PS50801"/>
    </source>
</evidence>
<evidence type="ECO:0000313" key="2">
    <source>
        <dbReference type="EMBL" id="KYG70167.1"/>
    </source>
</evidence>
<evidence type="ECO:0000313" key="3">
    <source>
        <dbReference type="Proteomes" id="UP000075391"/>
    </source>
</evidence>
<name>A0A150WUI4_BDEBC</name>
<dbReference type="AlphaFoldDB" id="A0A150WUI4"/>
<proteinExistence type="predicted"/>
<dbReference type="Proteomes" id="UP000075391">
    <property type="component" value="Unassembled WGS sequence"/>
</dbReference>
<dbReference type="PROSITE" id="PS50801">
    <property type="entry name" value="STAS"/>
    <property type="match status" value="1"/>
</dbReference>
<feature type="domain" description="STAS" evidence="1">
    <location>
        <begin position="1"/>
        <end position="101"/>
    </location>
</feature>
<dbReference type="Gene3D" id="3.30.750.24">
    <property type="entry name" value="STAS domain"/>
    <property type="match status" value="1"/>
</dbReference>
<organism evidence="2 3">
    <name type="scientific">Bdellovibrio bacteriovorus</name>
    <dbReference type="NCBI Taxonomy" id="959"/>
    <lineage>
        <taxon>Bacteria</taxon>
        <taxon>Pseudomonadati</taxon>
        <taxon>Bdellovibrionota</taxon>
        <taxon>Bdellovibrionia</taxon>
        <taxon>Bdellovibrionales</taxon>
        <taxon>Pseudobdellovibrionaceae</taxon>
        <taxon>Bdellovibrio</taxon>
    </lineage>
</organism>
<dbReference type="SUPFAM" id="SSF52091">
    <property type="entry name" value="SpoIIaa-like"/>
    <property type="match status" value="1"/>
</dbReference>
<reference evidence="2 3" key="1">
    <citation type="submission" date="2016-03" db="EMBL/GenBank/DDBJ databases">
        <authorList>
            <person name="Ploux O."/>
        </authorList>
    </citation>
    <scope>NUCLEOTIDE SEQUENCE [LARGE SCALE GENOMIC DNA]</scope>
    <source>
        <strain evidence="2 3">BER2</strain>
    </source>
</reference>